<evidence type="ECO:0000256" key="5">
    <source>
        <dbReference type="ARBA" id="ARBA00023136"/>
    </source>
</evidence>
<dbReference type="InterPro" id="IPR001248">
    <property type="entry name" value="Pur-cyt_permease"/>
</dbReference>
<dbReference type="GO" id="GO:0005886">
    <property type="term" value="C:plasma membrane"/>
    <property type="evidence" value="ECO:0007669"/>
    <property type="project" value="TreeGrafter"/>
</dbReference>
<dbReference type="EMBL" id="ALAN01000054">
    <property type="protein sequence ID" value="ETI69456.1"/>
    <property type="molecule type" value="Genomic_DNA"/>
</dbReference>
<dbReference type="GO" id="GO:0015209">
    <property type="term" value="F:cytosine transmembrane transporter activity"/>
    <property type="evidence" value="ECO:0007669"/>
    <property type="project" value="InterPro"/>
</dbReference>
<feature type="transmembrane region" description="Helical" evidence="6">
    <location>
        <begin position="264"/>
        <end position="285"/>
    </location>
</feature>
<keyword evidence="3 6" id="KW-0812">Transmembrane</keyword>
<feature type="transmembrane region" description="Helical" evidence="6">
    <location>
        <begin position="408"/>
        <end position="427"/>
    </location>
</feature>
<keyword evidence="8" id="KW-1185">Reference proteome</keyword>
<dbReference type="RefSeq" id="WP_024027756.1">
    <property type="nucleotide sequence ID" value="NZ_ALAN01000054.1"/>
</dbReference>
<feature type="transmembrane region" description="Helical" evidence="6">
    <location>
        <begin position="137"/>
        <end position="156"/>
    </location>
</feature>
<sequence>MAKMQENFESHDDHSLRRVPDSDKRSMWQVLVVRLGFFACVSQLMLGATLGYGMPFWDAFWAVMFGSVILQIIGFGIGFAAAKEGLSTALLTRWSGFGNIGSLLIGLVIAISLTGWFGVQNGVFALGIYEATNMFNVQIWSVITGLGLTLLVVFGFKVLSYTANIALPLFLAAVGIAAYKLLATADIGSLLASPAPGTALPMGVAITMVTGGFVVGVVTTPDISRYVRTWKDVFWMTAISTFVGELSICLIAVLMAHVVKSPDVVTIMLSLSGWIGASIVLFSTIKTNDLNLYSSSLGLTNSMNIFFKKNFNRVTMTIVVGLFGTFMSVVGILDKFIGFLVLLGVVIPPVVGIVIVDYFILKRSRAVLDESRRNNELPKQCESWNPISIVAWIAGFAVGYFVTDIGVSSLNSLVASGVVYYICMKLFGSAITINKVETGISITKVDTGISK</sequence>
<dbReference type="InterPro" id="IPR030191">
    <property type="entry name" value="CodB"/>
</dbReference>
<proteinExistence type="inferred from homology"/>
<evidence type="ECO:0000313" key="8">
    <source>
        <dbReference type="Proteomes" id="UP000018877"/>
    </source>
</evidence>
<feature type="transmembrane region" description="Helical" evidence="6">
    <location>
        <begin position="233"/>
        <end position="258"/>
    </location>
</feature>
<accession>A0AB94IQY0</accession>
<dbReference type="Gene3D" id="1.10.4160.10">
    <property type="entry name" value="Hydantoin permease"/>
    <property type="match status" value="1"/>
</dbReference>
<comment type="subcellular location">
    <subcellularLocation>
        <location evidence="1">Membrane</location>
        <topology evidence="1">Multi-pass membrane protein</topology>
    </subcellularLocation>
</comment>
<gene>
    <name evidence="7" type="ORF">BAVI_07756</name>
</gene>
<feature type="transmembrane region" description="Helical" evidence="6">
    <location>
        <begin position="202"/>
        <end position="221"/>
    </location>
</feature>
<evidence type="ECO:0000256" key="1">
    <source>
        <dbReference type="ARBA" id="ARBA00004141"/>
    </source>
</evidence>
<evidence type="ECO:0000256" key="6">
    <source>
        <dbReference type="SAM" id="Phobius"/>
    </source>
</evidence>
<comment type="similarity">
    <text evidence="2">Belongs to the purine-cytosine permease (2.A.39) family.</text>
</comment>
<dbReference type="CDD" id="cd11484">
    <property type="entry name" value="SLC-NCS1sbd_CobB-like"/>
    <property type="match status" value="1"/>
</dbReference>
<feature type="transmembrane region" description="Helical" evidence="6">
    <location>
        <begin position="382"/>
        <end position="402"/>
    </location>
</feature>
<protein>
    <submittedName>
        <fullName evidence="7">Cytosine/purines uracil thiamine allantoin permease</fullName>
    </submittedName>
</protein>
<evidence type="ECO:0000256" key="2">
    <source>
        <dbReference type="ARBA" id="ARBA00008974"/>
    </source>
</evidence>
<evidence type="ECO:0000256" key="3">
    <source>
        <dbReference type="ARBA" id="ARBA00022692"/>
    </source>
</evidence>
<dbReference type="PANTHER" id="PTHR30569:SF0">
    <property type="entry name" value="CYTOSINE PERMEASE"/>
    <property type="match status" value="1"/>
</dbReference>
<dbReference type="Proteomes" id="UP000018877">
    <property type="component" value="Unassembled WGS sequence"/>
</dbReference>
<evidence type="ECO:0000256" key="4">
    <source>
        <dbReference type="ARBA" id="ARBA00022989"/>
    </source>
</evidence>
<dbReference type="Pfam" id="PF02133">
    <property type="entry name" value="Transp_cyt_pur"/>
    <property type="match status" value="1"/>
</dbReference>
<reference evidence="7 8" key="1">
    <citation type="journal article" date="2014" name="Environ. Microbiol.">
        <title>The nitrate-ammonifying and nosZ-carrying bacterium Bacillus vireti is a potent source and sink for nitric and nitrous oxide under high nitrate conditions.</title>
        <authorList>
            <person name="Mania D."/>
            <person name="Heylen K."/>
            <person name="van Spanning R.J."/>
            <person name="Frostegard A."/>
        </authorList>
    </citation>
    <scope>NUCLEOTIDE SEQUENCE [LARGE SCALE GENOMIC DNA]</scope>
    <source>
        <strain evidence="7 8">LMG 21834</strain>
    </source>
</reference>
<organism evidence="7 8">
    <name type="scientific">Neobacillus vireti LMG 21834</name>
    <dbReference type="NCBI Taxonomy" id="1131730"/>
    <lineage>
        <taxon>Bacteria</taxon>
        <taxon>Bacillati</taxon>
        <taxon>Bacillota</taxon>
        <taxon>Bacilli</taxon>
        <taxon>Bacillales</taxon>
        <taxon>Bacillaceae</taxon>
        <taxon>Neobacillus</taxon>
    </lineage>
</organism>
<dbReference type="AlphaFoldDB" id="A0AB94IQY0"/>
<comment type="caution">
    <text evidence="7">The sequence shown here is derived from an EMBL/GenBank/DDBJ whole genome shotgun (WGS) entry which is preliminary data.</text>
</comment>
<evidence type="ECO:0000313" key="7">
    <source>
        <dbReference type="EMBL" id="ETI69456.1"/>
    </source>
</evidence>
<name>A0AB94IQY0_9BACI</name>
<feature type="transmembrane region" description="Helical" evidence="6">
    <location>
        <begin position="163"/>
        <end position="182"/>
    </location>
</feature>
<feature type="transmembrane region" description="Helical" evidence="6">
    <location>
        <begin position="59"/>
        <end position="82"/>
    </location>
</feature>
<feature type="transmembrane region" description="Helical" evidence="6">
    <location>
        <begin position="339"/>
        <end position="361"/>
    </location>
</feature>
<keyword evidence="4 6" id="KW-1133">Transmembrane helix</keyword>
<feature type="transmembrane region" description="Helical" evidence="6">
    <location>
        <begin position="31"/>
        <end position="53"/>
    </location>
</feature>
<keyword evidence="5 6" id="KW-0472">Membrane</keyword>
<feature type="transmembrane region" description="Helical" evidence="6">
    <location>
        <begin position="94"/>
        <end position="117"/>
    </location>
</feature>
<feature type="transmembrane region" description="Helical" evidence="6">
    <location>
        <begin position="314"/>
        <end position="333"/>
    </location>
</feature>
<dbReference type="PANTHER" id="PTHR30569">
    <property type="entry name" value="CYTOSINE TRANSPORTER CODB"/>
    <property type="match status" value="1"/>
</dbReference>